<dbReference type="AlphaFoldDB" id="A0A973W269"/>
<evidence type="ECO:0000313" key="3">
    <source>
        <dbReference type="EMBL" id="NVI46208.1"/>
    </source>
</evidence>
<accession>A0A973W269</accession>
<dbReference type="Gene3D" id="1.10.443.10">
    <property type="entry name" value="Intergrase catalytic core"/>
    <property type="match status" value="1"/>
</dbReference>
<dbReference type="GO" id="GO:0015074">
    <property type="term" value="P:DNA integration"/>
    <property type="evidence" value="ECO:0007669"/>
    <property type="project" value="InterPro"/>
</dbReference>
<gene>
    <name evidence="3" type="ORF">HAP48_025260</name>
</gene>
<organism evidence="3">
    <name type="scientific">Bradyrhizobium septentrionale</name>
    <dbReference type="NCBI Taxonomy" id="1404411"/>
    <lineage>
        <taxon>Bacteria</taxon>
        <taxon>Pseudomonadati</taxon>
        <taxon>Pseudomonadota</taxon>
        <taxon>Alphaproteobacteria</taxon>
        <taxon>Hyphomicrobiales</taxon>
        <taxon>Nitrobacteraceae</taxon>
        <taxon>Bradyrhizobium</taxon>
    </lineage>
</organism>
<evidence type="ECO:0000259" key="2">
    <source>
        <dbReference type="Pfam" id="PF00589"/>
    </source>
</evidence>
<evidence type="ECO:0000256" key="1">
    <source>
        <dbReference type="ARBA" id="ARBA00023172"/>
    </source>
</evidence>
<keyword evidence="1" id="KW-0233">DNA recombination</keyword>
<sequence>MRVKLGLGKLPEHALLFASIEGKPLRPSKVSSDRGTLADRIEAPEITFHGLRHTHASQLINAGVDIVTISTRLGHAKPSVTLAIYAHMFTTDDSKAAAAINAALNVS</sequence>
<dbReference type="InterPro" id="IPR002104">
    <property type="entry name" value="Integrase_catalytic"/>
</dbReference>
<dbReference type="InterPro" id="IPR011010">
    <property type="entry name" value="DNA_brk_join_enz"/>
</dbReference>
<dbReference type="GO" id="GO:0006310">
    <property type="term" value="P:DNA recombination"/>
    <property type="evidence" value="ECO:0007669"/>
    <property type="project" value="UniProtKB-KW"/>
</dbReference>
<name>A0A973W269_9BRAD</name>
<feature type="domain" description="Tyr recombinase" evidence="2">
    <location>
        <begin position="11"/>
        <end position="88"/>
    </location>
</feature>
<reference evidence="3" key="1">
    <citation type="submission" date="2020-06" db="EMBL/GenBank/DDBJ databases">
        <title>Whole Genome Sequence of Bradyrhizobium sp. Strain 1S1.</title>
        <authorList>
            <person name="Bromfield E.S.P."/>
            <person name="Cloutier S."/>
        </authorList>
    </citation>
    <scope>NUCLEOTIDE SEQUENCE [LARGE SCALE GENOMIC DNA]</scope>
    <source>
        <strain evidence="3">1S1</strain>
    </source>
</reference>
<proteinExistence type="predicted"/>
<protein>
    <submittedName>
        <fullName evidence="3">Tyrosine-type recombinase/integrase</fullName>
    </submittedName>
</protein>
<dbReference type="InterPro" id="IPR013762">
    <property type="entry name" value="Integrase-like_cat_sf"/>
</dbReference>
<dbReference type="GO" id="GO:0003677">
    <property type="term" value="F:DNA binding"/>
    <property type="evidence" value="ECO:0007669"/>
    <property type="project" value="InterPro"/>
</dbReference>
<dbReference type="Pfam" id="PF00589">
    <property type="entry name" value="Phage_integrase"/>
    <property type="match status" value="1"/>
</dbReference>
<comment type="caution">
    <text evidence="3">The sequence shown here is derived from an EMBL/GenBank/DDBJ whole genome shotgun (WGS) entry which is preliminary data.</text>
</comment>
<dbReference type="SUPFAM" id="SSF56349">
    <property type="entry name" value="DNA breaking-rejoining enzymes"/>
    <property type="match status" value="1"/>
</dbReference>
<dbReference type="EMBL" id="JAAOLE020000001">
    <property type="protein sequence ID" value="NVI46208.1"/>
    <property type="molecule type" value="Genomic_DNA"/>
</dbReference>